<dbReference type="PANTHER" id="PTHR45364">
    <property type="entry name" value="HISTONE DEACETYLASE 9-RELATED"/>
    <property type="match status" value="1"/>
</dbReference>
<feature type="region of interest" description="Disordered" evidence="10">
    <location>
        <begin position="145"/>
        <end position="204"/>
    </location>
</feature>
<dbReference type="EMBL" id="OA568352">
    <property type="protein sequence ID" value="CAD7201424.1"/>
    <property type="molecule type" value="Genomic_DNA"/>
</dbReference>
<dbReference type="EC" id="3.5.1.98" evidence="3"/>
<evidence type="ECO:0000256" key="9">
    <source>
        <dbReference type="ARBA" id="ARBA00023242"/>
    </source>
</evidence>
<protein>
    <recommendedName>
        <fullName evidence="3">histone deacetylase</fullName>
        <ecNumber evidence="3">3.5.1.98</ecNumber>
    </recommendedName>
</protein>
<feature type="compositionally biased region" description="Low complexity" evidence="10">
    <location>
        <begin position="171"/>
        <end position="191"/>
    </location>
</feature>
<name>A0A7R8VNX0_TIMDO</name>
<dbReference type="AlphaFoldDB" id="A0A7R8VNX0"/>
<keyword evidence="5" id="KW-0378">Hydrolase</keyword>
<sequence>MTSLVLTDSSQLTSESEHLVLAVYHLLVIQGFLLSKKQREAAAAANGATITSQAFRSCLKISYSNNFVNKHTSKTWIRVSFRARKVLSQVSSGLTSGHPHPHPYRLQPIIATGHYESEDFPLRKTASEPNLLKVRLKQRVIERRSSPLARRKDRLLAGAKRKSQLANATGSNPDSGPNSPPSSTNTRASPTGGRNTPIQEPTYNSPMASLVLTDSFQKLPDQITYPTTKPYDLQNHVFSSCHF</sequence>
<feature type="compositionally biased region" description="Basic residues" evidence="10">
    <location>
        <begin position="149"/>
        <end position="163"/>
    </location>
</feature>
<keyword evidence="4" id="KW-0678">Repressor</keyword>
<gene>
    <name evidence="11" type="ORF">TDIB3V08_LOCUS7623</name>
</gene>
<keyword evidence="8" id="KW-0804">Transcription</keyword>
<evidence type="ECO:0000256" key="3">
    <source>
        <dbReference type="ARBA" id="ARBA00012111"/>
    </source>
</evidence>
<evidence type="ECO:0000256" key="4">
    <source>
        <dbReference type="ARBA" id="ARBA00022491"/>
    </source>
</evidence>
<dbReference type="GO" id="GO:0141221">
    <property type="term" value="F:histone deacetylase activity, hydrolytic mechanism"/>
    <property type="evidence" value="ECO:0007669"/>
    <property type="project" value="UniProtKB-EC"/>
</dbReference>
<dbReference type="PANTHER" id="PTHR45364:SF13">
    <property type="entry name" value="HISTONE DEACETYLASE"/>
    <property type="match status" value="1"/>
</dbReference>
<comment type="subcellular location">
    <subcellularLocation>
        <location evidence="1">Nucleus</location>
    </subcellularLocation>
</comment>
<evidence type="ECO:0000256" key="5">
    <source>
        <dbReference type="ARBA" id="ARBA00022801"/>
    </source>
</evidence>
<evidence type="ECO:0000256" key="10">
    <source>
        <dbReference type="SAM" id="MobiDB-lite"/>
    </source>
</evidence>
<evidence type="ECO:0000313" key="11">
    <source>
        <dbReference type="EMBL" id="CAD7201424.1"/>
    </source>
</evidence>
<dbReference type="GO" id="GO:0005634">
    <property type="term" value="C:nucleus"/>
    <property type="evidence" value="ECO:0007669"/>
    <property type="project" value="UniProtKB-SubCell"/>
</dbReference>
<comment type="similarity">
    <text evidence="2">Belongs to the histone deacetylase family. HD type 2 subfamily.</text>
</comment>
<organism evidence="11">
    <name type="scientific">Timema douglasi</name>
    <name type="common">Walking stick</name>
    <dbReference type="NCBI Taxonomy" id="61478"/>
    <lineage>
        <taxon>Eukaryota</taxon>
        <taxon>Metazoa</taxon>
        <taxon>Ecdysozoa</taxon>
        <taxon>Arthropoda</taxon>
        <taxon>Hexapoda</taxon>
        <taxon>Insecta</taxon>
        <taxon>Pterygota</taxon>
        <taxon>Neoptera</taxon>
        <taxon>Polyneoptera</taxon>
        <taxon>Phasmatodea</taxon>
        <taxon>Timematodea</taxon>
        <taxon>Timematoidea</taxon>
        <taxon>Timematidae</taxon>
        <taxon>Timema</taxon>
    </lineage>
</organism>
<reference evidence="11" key="1">
    <citation type="submission" date="2020-11" db="EMBL/GenBank/DDBJ databases">
        <authorList>
            <person name="Tran Van P."/>
        </authorList>
    </citation>
    <scope>NUCLEOTIDE SEQUENCE</scope>
</reference>
<evidence type="ECO:0000256" key="8">
    <source>
        <dbReference type="ARBA" id="ARBA00023163"/>
    </source>
</evidence>
<evidence type="ECO:0000256" key="6">
    <source>
        <dbReference type="ARBA" id="ARBA00022853"/>
    </source>
</evidence>
<keyword evidence="6" id="KW-0156">Chromatin regulator</keyword>
<accession>A0A7R8VNX0</accession>
<keyword evidence="9" id="KW-0539">Nucleus</keyword>
<evidence type="ECO:0000256" key="7">
    <source>
        <dbReference type="ARBA" id="ARBA00023015"/>
    </source>
</evidence>
<evidence type="ECO:0000256" key="1">
    <source>
        <dbReference type="ARBA" id="ARBA00004123"/>
    </source>
</evidence>
<keyword evidence="7" id="KW-0805">Transcription regulation</keyword>
<evidence type="ECO:0000256" key="2">
    <source>
        <dbReference type="ARBA" id="ARBA00007738"/>
    </source>
</evidence>
<proteinExistence type="inferred from homology"/>
<feature type="compositionally biased region" description="Polar residues" evidence="10">
    <location>
        <begin position="192"/>
        <end position="204"/>
    </location>
</feature>